<proteinExistence type="predicted"/>
<evidence type="ECO:0000256" key="1">
    <source>
        <dbReference type="SAM" id="MobiDB-lite"/>
    </source>
</evidence>
<reference evidence="3" key="1">
    <citation type="submission" date="2014-03" db="EMBL/GenBank/DDBJ databases">
        <authorList>
            <person name="Aksoy S."/>
            <person name="Warren W."/>
            <person name="Wilson R.K."/>
        </authorList>
    </citation>
    <scope>NUCLEOTIDE SEQUENCE [LARGE SCALE GENOMIC DNA]</scope>
    <source>
        <strain evidence="3">IAEA</strain>
    </source>
</reference>
<keyword evidence="3" id="KW-1185">Reference proteome</keyword>
<feature type="region of interest" description="Disordered" evidence="1">
    <location>
        <begin position="178"/>
        <end position="223"/>
    </location>
</feature>
<protein>
    <submittedName>
        <fullName evidence="2">Uncharacterized protein</fullName>
    </submittedName>
</protein>
<feature type="compositionally biased region" description="Low complexity" evidence="1">
    <location>
        <begin position="211"/>
        <end position="223"/>
    </location>
</feature>
<evidence type="ECO:0000313" key="2">
    <source>
        <dbReference type="EnsemblMetazoa" id="GPAI016268-PA"/>
    </source>
</evidence>
<dbReference type="VEuPathDB" id="VectorBase:GPAI016268"/>
<dbReference type="EnsemblMetazoa" id="GPAI016268-RA">
    <property type="protein sequence ID" value="GPAI016268-PA"/>
    <property type="gene ID" value="GPAI016268"/>
</dbReference>
<feature type="compositionally biased region" description="Acidic residues" evidence="1">
    <location>
        <begin position="178"/>
        <end position="210"/>
    </location>
</feature>
<name>A0A1A9ZJ27_GLOPL</name>
<dbReference type="AlphaFoldDB" id="A0A1A9ZJ27"/>
<dbReference type="Proteomes" id="UP000092445">
    <property type="component" value="Unassembled WGS sequence"/>
</dbReference>
<reference evidence="2" key="2">
    <citation type="submission" date="2020-05" db="UniProtKB">
        <authorList>
            <consortium name="EnsemblMetazoa"/>
        </authorList>
    </citation>
    <scope>IDENTIFICATION</scope>
    <source>
        <strain evidence="2">IAEA</strain>
    </source>
</reference>
<accession>A0A1A9ZJ27</accession>
<evidence type="ECO:0000313" key="3">
    <source>
        <dbReference type="Proteomes" id="UP000092445"/>
    </source>
</evidence>
<organism evidence="2 3">
    <name type="scientific">Glossina pallidipes</name>
    <name type="common">Tsetse fly</name>
    <dbReference type="NCBI Taxonomy" id="7398"/>
    <lineage>
        <taxon>Eukaryota</taxon>
        <taxon>Metazoa</taxon>
        <taxon>Ecdysozoa</taxon>
        <taxon>Arthropoda</taxon>
        <taxon>Hexapoda</taxon>
        <taxon>Insecta</taxon>
        <taxon>Pterygota</taxon>
        <taxon>Neoptera</taxon>
        <taxon>Endopterygota</taxon>
        <taxon>Diptera</taxon>
        <taxon>Brachycera</taxon>
        <taxon>Muscomorpha</taxon>
        <taxon>Hippoboscoidea</taxon>
        <taxon>Glossinidae</taxon>
        <taxon>Glossina</taxon>
    </lineage>
</organism>
<sequence>MSKLDIQIVNCFLTPMEMSEINEVNLIVACLLVNEIIAKDPKFENYVMRFKYRVSNTCLLQSYKVAISQITQIALHVYIDIRSTGALVKKYCLIDIVDVGAQRHHMDYGWFHPTVKNYLLYLSKSNQIARNICVIKKYFSQKNYTQIRDSARNNAYIPTYKGEFPHVVVFDDDNNEYGDDDDNVVDSDGGGDGDGDTDGGDANNDNDDVDNCNVVSDGSGIFN</sequence>